<name>A0A6G5QGD1_9BACT</name>
<gene>
    <name evidence="1" type="ORF">CMUC_0289</name>
    <name evidence="2" type="ORF">CMUC_0903</name>
</gene>
<proteinExistence type="predicted"/>
<protein>
    <submittedName>
        <fullName evidence="2">Uncharacterized protein</fullName>
    </submittedName>
</protein>
<dbReference type="EMBL" id="CP012542">
    <property type="protein sequence ID" value="QCD44692.1"/>
    <property type="molecule type" value="Genomic_DNA"/>
</dbReference>
<keyword evidence="3" id="KW-1185">Reference proteome</keyword>
<accession>A0A6G5QGD1</accession>
<evidence type="ECO:0000313" key="1">
    <source>
        <dbReference type="EMBL" id="QCD44103.1"/>
    </source>
</evidence>
<evidence type="ECO:0000313" key="2">
    <source>
        <dbReference type="EMBL" id="QCD44692.1"/>
    </source>
</evidence>
<organism evidence="2 3">
    <name type="scientific">Campylobacter mucosalis CCUG 21559</name>
    <dbReference type="NCBI Taxonomy" id="1032067"/>
    <lineage>
        <taxon>Bacteria</taxon>
        <taxon>Pseudomonadati</taxon>
        <taxon>Campylobacterota</taxon>
        <taxon>Epsilonproteobacteria</taxon>
        <taxon>Campylobacterales</taxon>
        <taxon>Campylobacteraceae</taxon>
        <taxon>Campylobacter</taxon>
    </lineage>
</organism>
<dbReference type="RefSeq" id="WP_171993361.1">
    <property type="nucleotide sequence ID" value="NZ_CP012542.1"/>
</dbReference>
<reference evidence="2 3" key="1">
    <citation type="submission" date="2016-07" db="EMBL/GenBank/DDBJ databases">
        <title>Comparative genomics of the Campylobacter concisus group.</title>
        <authorList>
            <person name="Miller W.G."/>
            <person name="Yee E."/>
            <person name="Chapman M.H."/>
            <person name="Huynh S."/>
            <person name="Bono J.L."/>
            <person name="On S.L.W."/>
            <person name="StLeger J."/>
            <person name="Foster G."/>
            <person name="Parker C.T."/>
        </authorList>
    </citation>
    <scope>NUCLEOTIDE SEQUENCE [LARGE SCALE GENOMIC DNA]</scope>
    <source>
        <strain evidence="2 3">CCUG 21559</strain>
    </source>
</reference>
<dbReference type="Proteomes" id="UP000503264">
    <property type="component" value="Chromosome"/>
</dbReference>
<sequence length="88" mass="10134">MVTQTSREAYKEIKPFLTGKRKAIYELFLQHKDGATRQEIARWYHQGINIVCGRANELMSQGYLVICGYKKDSVSGKQNEILKAVKRV</sequence>
<evidence type="ECO:0000313" key="3">
    <source>
        <dbReference type="Proteomes" id="UP000503264"/>
    </source>
</evidence>
<dbReference type="EMBL" id="CP012542">
    <property type="protein sequence ID" value="QCD44103.1"/>
    <property type="molecule type" value="Genomic_DNA"/>
</dbReference>
<dbReference type="AlphaFoldDB" id="A0A6G5QGD1"/>